<reference evidence="5" key="1">
    <citation type="journal article" date="2018" name="Biosci. Biotechnol. Biochem.">
        <title>Polysaccharide hydrolase of the hadal zone amphipods Hirondellea gigas.</title>
        <authorList>
            <person name="Kobayashi H."/>
            <person name="Nagahama T."/>
            <person name="Arai W."/>
            <person name="Sasagawa Y."/>
            <person name="Umeda M."/>
            <person name="Hayashi T."/>
            <person name="Nikaido I."/>
            <person name="Watanabe H."/>
            <person name="Oguri K."/>
            <person name="Kitazato H."/>
            <person name="Fujioka K."/>
            <person name="Kido Y."/>
            <person name="Takami H."/>
        </authorList>
    </citation>
    <scope>NUCLEOTIDE SEQUENCE</scope>
    <source>
        <tissue evidence="5">Whole body</tissue>
    </source>
</reference>
<feature type="region of interest" description="Disordered" evidence="4">
    <location>
        <begin position="164"/>
        <end position="199"/>
    </location>
</feature>
<feature type="compositionally biased region" description="Low complexity" evidence="4">
    <location>
        <begin position="340"/>
        <end position="365"/>
    </location>
</feature>
<feature type="compositionally biased region" description="Low complexity" evidence="4">
    <location>
        <begin position="17"/>
        <end position="37"/>
    </location>
</feature>
<dbReference type="EMBL" id="IACF01001848">
    <property type="protein sequence ID" value="LAB67526.1"/>
    <property type="molecule type" value="mRNA"/>
</dbReference>
<keyword evidence="2" id="KW-0677">Repeat</keyword>
<feature type="compositionally biased region" description="Polar residues" evidence="4">
    <location>
        <begin position="270"/>
        <end position="301"/>
    </location>
</feature>
<dbReference type="InterPro" id="IPR015943">
    <property type="entry name" value="WD40/YVTN_repeat-like_dom_sf"/>
</dbReference>
<feature type="region of interest" description="Disordered" evidence="4">
    <location>
        <begin position="267"/>
        <end position="365"/>
    </location>
</feature>
<sequence length="620" mass="66529">MNKGKTKNKSAAKQSGKKVQSNKNENKENNANPTNQNCLATSNVPEKSNKSTATTAPAKAKQQQQQSARSATKTSKKSSTSCESPSPSSSTGNVKQQQKSTGGGSPKDQLANTSTSVDINTVLVPPPDPLFVLLGAECAISCIQFVSPALRGGNDLSPAQYDVMESYCGKPDPDSDDNKSSDVDPNINPSTKLLKMPPPGFLHPTTHIAAGMQNGQIIIWDLKTKQQVLNWQAHPHECSVTSIKFISSTKLVSFGRRNSLILWNIKPPSSAATNNTKNSPANKNTAENATKTSKNASPTKNTSGDTKPSTSSSKKNKNNDDGKSKPKCKESSDNNKQSDNDSTTKTTDSSATSNNNKGGSSNSSGLITSYKDDGLFKPGCVPVCEAVLPVGEYLGYAGCDVFKHGKCIVAAMPGSSQDAVRVWSVKDGIPICELLVNESGKVGSVMQLKWIEKKTKVSLLVAYESGNICLWDWTNKDLHSVACIDGGTPMSLEYDQCLGSGVIGATHESFFIFTINNSLQISITREIIMRTEGIGSCISRPDSKLYATGGWDNRIRVFTWQKHRQVAALEYHNDSISCLHYSASKVNTHDKTSDGSDDTGSDHLLAAGSLDGKISLWKIY</sequence>
<evidence type="ECO:0000256" key="3">
    <source>
        <dbReference type="PROSITE-ProRule" id="PRU00221"/>
    </source>
</evidence>
<dbReference type="Gene3D" id="2.130.10.10">
    <property type="entry name" value="YVTN repeat-like/Quinoprotein amine dehydrogenase"/>
    <property type="match status" value="3"/>
</dbReference>
<dbReference type="AlphaFoldDB" id="A0A2P2I0W4"/>
<feature type="compositionally biased region" description="Basic and acidic residues" evidence="4">
    <location>
        <begin position="171"/>
        <end position="182"/>
    </location>
</feature>
<evidence type="ECO:0000256" key="4">
    <source>
        <dbReference type="SAM" id="MobiDB-lite"/>
    </source>
</evidence>
<dbReference type="InterPro" id="IPR001680">
    <property type="entry name" value="WD40_rpt"/>
</dbReference>
<feature type="repeat" description="WD" evidence="3">
    <location>
        <begin position="586"/>
        <end position="620"/>
    </location>
</feature>
<dbReference type="Pfam" id="PF00400">
    <property type="entry name" value="WD40"/>
    <property type="match status" value="1"/>
</dbReference>
<accession>A0A2P2I0W4</accession>
<feature type="compositionally biased region" description="Low complexity" evidence="4">
    <location>
        <begin position="50"/>
        <end position="91"/>
    </location>
</feature>
<dbReference type="PROSITE" id="PS50082">
    <property type="entry name" value="WD_REPEATS_2"/>
    <property type="match status" value="1"/>
</dbReference>
<evidence type="ECO:0000256" key="2">
    <source>
        <dbReference type="ARBA" id="ARBA00022737"/>
    </source>
</evidence>
<organism evidence="5">
    <name type="scientific">Hirondellea gigas</name>
    <dbReference type="NCBI Taxonomy" id="1518452"/>
    <lineage>
        <taxon>Eukaryota</taxon>
        <taxon>Metazoa</taxon>
        <taxon>Ecdysozoa</taxon>
        <taxon>Arthropoda</taxon>
        <taxon>Crustacea</taxon>
        <taxon>Multicrustacea</taxon>
        <taxon>Malacostraca</taxon>
        <taxon>Eumalacostraca</taxon>
        <taxon>Peracarida</taxon>
        <taxon>Amphipoda</taxon>
        <taxon>Amphilochidea</taxon>
        <taxon>Lysianassida</taxon>
        <taxon>Lysianassidira</taxon>
        <taxon>Lysianassoidea</taxon>
        <taxon>Lysianassidae</taxon>
        <taxon>Hirondellea</taxon>
    </lineage>
</organism>
<dbReference type="PANTHER" id="PTHR19854">
    <property type="entry name" value="TRANSDUCIN BETA-LIKE 3"/>
    <property type="match status" value="1"/>
</dbReference>
<feature type="compositionally biased region" description="Basic residues" evidence="4">
    <location>
        <begin position="1"/>
        <end position="10"/>
    </location>
</feature>
<evidence type="ECO:0000256" key="1">
    <source>
        <dbReference type="ARBA" id="ARBA00022574"/>
    </source>
</evidence>
<dbReference type="SMART" id="SM00320">
    <property type="entry name" value="WD40"/>
    <property type="match status" value="5"/>
</dbReference>
<feature type="compositionally biased region" description="Basic and acidic residues" evidence="4">
    <location>
        <begin position="317"/>
        <end position="339"/>
    </location>
</feature>
<dbReference type="PROSITE" id="PS50294">
    <property type="entry name" value="WD_REPEATS_REGION"/>
    <property type="match status" value="1"/>
</dbReference>
<keyword evidence="1 3" id="KW-0853">WD repeat</keyword>
<dbReference type="SUPFAM" id="SSF50978">
    <property type="entry name" value="WD40 repeat-like"/>
    <property type="match status" value="1"/>
</dbReference>
<feature type="region of interest" description="Disordered" evidence="4">
    <location>
        <begin position="1"/>
        <end position="112"/>
    </location>
</feature>
<dbReference type="InterPro" id="IPR036322">
    <property type="entry name" value="WD40_repeat_dom_sf"/>
</dbReference>
<feature type="compositionally biased region" description="Low complexity" evidence="4">
    <location>
        <begin position="302"/>
        <end position="313"/>
    </location>
</feature>
<name>A0A2P2I0W4_9CRUS</name>
<dbReference type="PANTHER" id="PTHR19854:SF1">
    <property type="entry name" value="GUANINE NUCLEOTIDE-BINDING PROTEIN SUBUNIT BETA-LIKE PROTEIN 1"/>
    <property type="match status" value="1"/>
</dbReference>
<evidence type="ECO:0000313" key="5">
    <source>
        <dbReference type="EMBL" id="LAB67526.1"/>
    </source>
</evidence>
<protein>
    <submittedName>
        <fullName evidence="5">Guanine nucleotide-binding protein subunit beta-like protein 1</fullName>
    </submittedName>
</protein>
<proteinExistence type="evidence at transcript level"/>